<dbReference type="Proteomes" id="UP001205506">
    <property type="component" value="Unassembled WGS sequence"/>
</dbReference>
<evidence type="ECO:0000313" key="4">
    <source>
        <dbReference type="Proteomes" id="UP001206014"/>
    </source>
</evidence>
<reference evidence="2" key="1">
    <citation type="submission" date="2022-07" db="EMBL/GenBank/DDBJ databases">
        <title>Prevotella copri.</title>
        <authorList>
            <person name="Yang C."/>
        </authorList>
    </citation>
    <scope>NUCLEOTIDE SEQUENCE</scope>
    <source>
        <strain evidence="3">HF1805</strain>
        <strain evidence="2">HF88</strain>
    </source>
</reference>
<evidence type="ECO:0000256" key="1">
    <source>
        <dbReference type="SAM" id="MobiDB-lite"/>
    </source>
</evidence>
<feature type="region of interest" description="Disordered" evidence="1">
    <location>
        <begin position="30"/>
        <end position="61"/>
    </location>
</feature>
<dbReference type="EMBL" id="JANDWU010000050">
    <property type="protein sequence ID" value="MCP9550813.1"/>
    <property type="molecule type" value="Genomic_DNA"/>
</dbReference>
<feature type="compositionally biased region" description="Polar residues" evidence="1">
    <location>
        <begin position="33"/>
        <end position="61"/>
    </location>
</feature>
<dbReference type="Proteomes" id="UP001206014">
    <property type="component" value="Unassembled WGS sequence"/>
</dbReference>
<dbReference type="AlphaFoldDB" id="A0AAP2TJH5"/>
<evidence type="ECO:0000313" key="3">
    <source>
        <dbReference type="EMBL" id="MCP9550813.1"/>
    </source>
</evidence>
<evidence type="ECO:0000313" key="2">
    <source>
        <dbReference type="EMBL" id="MCP9501077.1"/>
    </source>
</evidence>
<dbReference type="EMBL" id="JANDXR010000004">
    <property type="protein sequence ID" value="MCP9501077.1"/>
    <property type="molecule type" value="Genomic_DNA"/>
</dbReference>
<comment type="caution">
    <text evidence="2">The sequence shown here is derived from an EMBL/GenBank/DDBJ whole genome shotgun (WGS) entry which is preliminary data.</text>
</comment>
<sequence length="75" mass="7807">MERNSQFMSLPKSMVDALQKEEMLLVAGGSVGQEASTTNNADGTCSGTNNDSGKCSGTNNGSGRCNVSIEDHISH</sequence>
<name>A0AAP2TJH5_9BACT</name>
<gene>
    <name evidence="3" type="ORF">NNC68_15290</name>
    <name evidence="2" type="ORF">NND11_05855</name>
</gene>
<organism evidence="2 4">
    <name type="scientific">Segatella copri</name>
    <dbReference type="NCBI Taxonomy" id="165179"/>
    <lineage>
        <taxon>Bacteria</taxon>
        <taxon>Pseudomonadati</taxon>
        <taxon>Bacteroidota</taxon>
        <taxon>Bacteroidia</taxon>
        <taxon>Bacteroidales</taxon>
        <taxon>Prevotellaceae</taxon>
        <taxon>Segatella</taxon>
    </lineage>
</organism>
<proteinExistence type="predicted"/>
<accession>A0AAP2TJH5</accession>
<protein>
    <submittedName>
        <fullName evidence="2">Uncharacterized protein</fullName>
    </submittedName>
</protein>
<dbReference type="RefSeq" id="WP_234564041.1">
    <property type="nucleotide sequence ID" value="NZ_JAJTTD010000004.1"/>
</dbReference>